<evidence type="ECO:0000256" key="1">
    <source>
        <dbReference type="ARBA" id="ARBA00022801"/>
    </source>
</evidence>
<dbReference type="InterPro" id="IPR000868">
    <property type="entry name" value="Isochorismatase-like_dom"/>
</dbReference>
<dbReference type="CDD" id="cd00431">
    <property type="entry name" value="cysteine_hydrolases"/>
    <property type="match status" value="1"/>
</dbReference>
<gene>
    <name evidence="3" type="primary">entB4</name>
    <name evidence="3" type="ORF">HMPREF0731_1210</name>
</gene>
<dbReference type="AlphaFoldDB" id="D5RJF0"/>
<evidence type="ECO:0000313" key="3">
    <source>
        <dbReference type="EMBL" id="EFH12563.1"/>
    </source>
</evidence>
<dbReference type="PANTHER" id="PTHR43540:SF6">
    <property type="entry name" value="ISOCHORISMATASE-LIKE DOMAIN-CONTAINING PROTEIN"/>
    <property type="match status" value="1"/>
</dbReference>
<feature type="domain" description="Isochorismatase-like" evidence="2">
    <location>
        <begin position="18"/>
        <end position="193"/>
    </location>
</feature>
<accession>D5RJF0</accession>
<sequence length="203" mass="22689">MAAKRGLRYGPLGARCHHLCVDMQNLFAEGSAWHTPWMARVLPVVERLAEAQPARTIFTRFIPQPRPGEGQGAWRRYYENWPQMTLENLPPDAVELLPSLRRFTPPAPVIDKTVYSPWLEDGLEALLQERGVDTLVISGAETDVCVLGAVLGAVDRGYRVVVPVDAICSSSDRTHDALLTLYQERFGQQIEAAATEEILRAWP</sequence>
<comment type="caution">
    <text evidence="3">The sequence shown here is derived from an EMBL/GenBank/DDBJ whole genome shotgun (WGS) entry which is preliminary data.</text>
</comment>
<dbReference type="HOGENOM" id="CLU_091983_0_0_5"/>
<evidence type="ECO:0000313" key="4">
    <source>
        <dbReference type="Proteomes" id="UP000005324"/>
    </source>
</evidence>
<dbReference type="GO" id="GO:0016787">
    <property type="term" value="F:hydrolase activity"/>
    <property type="evidence" value="ECO:0007669"/>
    <property type="project" value="UniProtKB-KW"/>
</dbReference>
<dbReference type="RefSeq" id="WP_007005059.1">
    <property type="nucleotide sequence ID" value="NZ_GG770781.1"/>
</dbReference>
<reference evidence="3 4" key="1">
    <citation type="submission" date="2010-04" db="EMBL/GenBank/DDBJ databases">
        <authorList>
            <person name="Qin X."/>
            <person name="Bachman B."/>
            <person name="Battles P."/>
            <person name="Bell A."/>
            <person name="Bess C."/>
            <person name="Bickham C."/>
            <person name="Chaboub L."/>
            <person name="Chen D."/>
            <person name="Coyle M."/>
            <person name="Deiros D.R."/>
            <person name="Dinh H."/>
            <person name="Forbes L."/>
            <person name="Fowler G."/>
            <person name="Francisco L."/>
            <person name="Fu Q."/>
            <person name="Gubbala S."/>
            <person name="Hale W."/>
            <person name="Han Y."/>
            <person name="Hemphill L."/>
            <person name="Highlander S.K."/>
            <person name="Hirani K."/>
            <person name="Hogues M."/>
            <person name="Jackson L."/>
            <person name="Jakkamsetti A."/>
            <person name="Javaid M."/>
            <person name="Jiang H."/>
            <person name="Korchina V."/>
            <person name="Kovar C."/>
            <person name="Lara F."/>
            <person name="Lee S."/>
            <person name="Mata R."/>
            <person name="Mathew T."/>
            <person name="Moen C."/>
            <person name="Morales K."/>
            <person name="Munidasa M."/>
            <person name="Nazareth L."/>
            <person name="Ngo R."/>
            <person name="Nguyen L."/>
            <person name="Okwuonu G."/>
            <person name="Ongeri F."/>
            <person name="Patil S."/>
            <person name="Petrosino J."/>
            <person name="Pham C."/>
            <person name="Pham P."/>
            <person name="Pu L.-L."/>
            <person name="Puazo M."/>
            <person name="Raj R."/>
            <person name="Reid J."/>
            <person name="Rouhana J."/>
            <person name="Saada N."/>
            <person name="Shang Y."/>
            <person name="Simmons D."/>
            <person name="Thornton R."/>
            <person name="Warren J."/>
            <person name="Weissenberger G."/>
            <person name="Zhang J."/>
            <person name="Zhang L."/>
            <person name="Zhou C."/>
            <person name="Zhu D."/>
            <person name="Muzny D."/>
            <person name="Worley K."/>
            <person name="Gibbs R."/>
        </authorList>
    </citation>
    <scope>NUCLEOTIDE SEQUENCE [LARGE SCALE GENOMIC DNA]</scope>
    <source>
        <strain evidence="3 4">ATCC 49957</strain>
    </source>
</reference>
<dbReference type="OrthoDB" id="9811489at2"/>
<protein>
    <submittedName>
        <fullName evidence="3">Isochorismatase family protein</fullName>
        <ecNumber evidence="3">3.-.-.-</ecNumber>
    </submittedName>
</protein>
<keyword evidence="4" id="KW-1185">Reference proteome</keyword>
<dbReference type="InterPro" id="IPR050272">
    <property type="entry name" value="Isochorismatase-like_hydrls"/>
</dbReference>
<dbReference type="PANTHER" id="PTHR43540">
    <property type="entry name" value="PEROXYUREIDOACRYLATE/UREIDOACRYLATE AMIDOHYDROLASE-RELATED"/>
    <property type="match status" value="1"/>
</dbReference>
<proteinExistence type="predicted"/>
<keyword evidence="1 3" id="KW-0378">Hydrolase</keyword>
<dbReference type="Gene3D" id="3.40.50.850">
    <property type="entry name" value="Isochorismatase-like"/>
    <property type="match status" value="1"/>
</dbReference>
<dbReference type="SUPFAM" id="SSF52499">
    <property type="entry name" value="Isochorismatase-like hydrolases"/>
    <property type="match status" value="1"/>
</dbReference>
<dbReference type="Proteomes" id="UP000005324">
    <property type="component" value="Unassembled WGS sequence"/>
</dbReference>
<organism evidence="3 4">
    <name type="scientific">Pseudoroseomonas cervicalis ATCC 49957</name>
    <dbReference type="NCBI Taxonomy" id="525371"/>
    <lineage>
        <taxon>Bacteria</taxon>
        <taxon>Pseudomonadati</taxon>
        <taxon>Pseudomonadota</taxon>
        <taxon>Alphaproteobacteria</taxon>
        <taxon>Acetobacterales</taxon>
        <taxon>Roseomonadaceae</taxon>
        <taxon>Roseomonas</taxon>
    </lineage>
</organism>
<evidence type="ECO:0000259" key="2">
    <source>
        <dbReference type="Pfam" id="PF00857"/>
    </source>
</evidence>
<name>D5RJF0_9PROT</name>
<dbReference type="EC" id="3.-.-.-" evidence="3"/>
<dbReference type="Pfam" id="PF00857">
    <property type="entry name" value="Isochorismatase"/>
    <property type="match status" value="1"/>
</dbReference>
<dbReference type="InterPro" id="IPR036380">
    <property type="entry name" value="Isochorismatase-like_sf"/>
</dbReference>
<dbReference type="EMBL" id="ADVL01000202">
    <property type="protein sequence ID" value="EFH12563.1"/>
    <property type="molecule type" value="Genomic_DNA"/>
</dbReference>